<evidence type="ECO:0000313" key="2">
    <source>
        <dbReference type="Proteomes" id="UP000827768"/>
    </source>
</evidence>
<accession>A0AAE8Y782</accession>
<evidence type="ECO:0000313" key="1">
    <source>
        <dbReference type="EMBL" id="UDL15935.1"/>
    </source>
</evidence>
<gene>
    <name evidence="1" type="primary">185</name>
    <name evidence="1" type="ORF">SEA_PUMPERNICKEL_185</name>
</gene>
<name>A0AAE8Y782_9CAUD</name>
<dbReference type="EMBL" id="OK040790">
    <property type="protein sequence ID" value="UDL15935.1"/>
    <property type="molecule type" value="Genomic_DNA"/>
</dbReference>
<proteinExistence type="predicted"/>
<keyword evidence="2" id="KW-1185">Reference proteome</keyword>
<reference evidence="1" key="1">
    <citation type="submission" date="2021-09" db="EMBL/GenBank/DDBJ databases">
        <authorList>
            <person name="Andersen S.H."/>
            <person name="Beall E.A."/>
            <person name="Cappelle B."/>
            <person name="Falteisek K.J."/>
            <person name="Fenske B.A."/>
            <person name="Gansluckner N.W."/>
            <person name="Gilbertson S.M."/>
            <person name="Krings K.J."/>
            <person name="Mobeck M."/>
            <person name="Odeku J.O."/>
            <person name="Poncelet M.E."/>
            <person name="Rohr J.R."/>
            <person name="Rolands L."/>
            <person name="Whipple C.D."/>
            <person name="Whipple E.M."/>
            <person name="Spring A.M."/>
            <person name="Klyczek K."/>
            <person name="Garlena R.A."/>
            <person name="Russell D.A."/>
            <person name="Pope W.H."/>
            <person name="Jacobs-Sera D."/>
            <person name="Hatfull G.F."/>
        </authorList>
    </citation>
    <scope>NUCLEOTIDE SEQUENCE</scope>
</reference>
<organism evidence="1 2">
    <name type="scientific">Microbacterium phage Pumpernickel</name>
    <dbReference type="NCBI Taxonomy" id="2885983"/>
    <lineage>
        <taxon>Viruses</taxon>
        <taxon>Duplodnaviria</taxon>
        <taxon>Heunggongvirae</taxon>
        <taxon>Uroviricota</taxon>
        <taxon>Caudoviricetes</taxon>
        <taxon>Pumpernickelvirus</taxon>
        <taxon>Pumpernickelvirus pumpernickel</taxon>
    </lineage>
</organism>
<dbReference type="Proteomes" id="UP000827768">
    <property type="component" value="Segment"/>
</dbReference>
<sequence length="54" mass="6015">MKNALLGAATMLLTILLIRFGIPRAFMARMTYVDDVASGRRQKISLRPKKALVP</sequence>
<dbReference type="RefSeq" id="YP_010755175.1">
    <property type="nucleotide sequence ID" value="NC_073468.1"/>
</dbReference>
<dbReference type="GeneID" id="80019826"/>
<protein>
    <submittedName>
        <fullName evidence="1">Membrane protein</fullName>
    </submittedName>
</protein>
<dbReference type="KEGG" id="vg:80019826"/>